<gene>
    <name evidence="1" type="ORF">H6G95_30550</name>
</gene>
<proteinExistence type="predicted"/>
<evidence type="ECO:0000313" key="2">
    <source>
        <dbReference type="Proteomes" id="UP000604661"/>
    </source>
</evidence>
<evidence type="ECO:0008006" key="3">
    <source>
        <dbReference type="Google" id="ProtNLM"/>
    </source>
</evidence>
<comment type="caution">
    <text evidence="1">The sequence shown here is derived from an EMBL/GenBank/DDBJ whole genome shotgun (WGS) entry which is preliminary data.</text>
</comment>
<dbReference type="EMBL" id="JACJTE010000060">
    <property type="protein sequence ID" value="MBD2564845.1"/>
    <property type="molecule type" value="Genomic_DNA"/>
</dbReference>
<accession>A0ABR8F3U3</accession>
<dbReference type="RefSeq" id="WP_190901280.1">
    <property type="nucleotide sequence ID" value="NZ_JACJTE010000060.1"/>
</dbReference>
<organism evidence="1 2">
    <name type="scientific">Nostoc linckia FACHB-391</name>
    <dbReference type="NCBI Taxonomy" id="2692906"/>
    <lineage>
        <taxon>Bacteria</taxon>
        <taxon>Bacillati</taxon>
        <taxon>Cyanobacteriota</taxon>
        <taxon>Cyanophyceae</taxon>
        <taxon>Nostocales</taxon>
        <taxon>Nostocaceae</taxon>
        <taxon>Nostoc</taxon>
    </lineage>
</organism>
<sequence>MQAPQQKDYARNGSIFNQHKQVLPEISSPLTISTSSSENQRLLIEAYLKLLDMVAVSQESTRALQTITGNRYLVYVHGISQHQLGYSNSWWQALQPYIGTVFEDGNLGDARREVLWSDLVNVSTLANTVNTTQKEQLHREIVAILEDRQRQEIAANTGGGGQVYLAMQTHAIERGRDMAFDDFLIYMLNSEMRQQIINRFTNTVKPLLSSNNQIDIISHSWGTVIAYEGLREMESDQSLQGQVSNFFTVGSALSIESVRAFLRSANKDGRRPSMVNKWINLDAKGDLVGGMLGDMFEITQENLGLHPTGCQLEWFGYRLSCAHGSYFVKDNTTVNRDIFAQCILD</sequence>
<name>A0ABR8F3U3_NOSLI</name>
<evidence type="ECO:0000313" key="1">
    <source>
        <dbReference type="EMBL" id="MBD2564845.1"/>
    </source>
</evidence>
<keyword evidence="2" id="KW-1185">Reference proteome</keyword>
<protein>
    <recommendedName>
        <fullName evidence="3">Alpha/beta hydrolase</fullName>
    </recommendedName>
</protein>
<dbReference type="Proteomes" id="UP000604661">
    <property type="component" value="Unassembled WGS sequence"/>
</dbReference>
<reference evidence="1 2" key="1">
    <citation type="journal article" date="2020" name="ISME J.">
        <title>Comparative genomics reveals insights into cyanobacterial evolution and habitat adaptation.</title>
        <authorList>
            <person name="Chen M.Y."/>
            <person name="Teng W.K."/>
            <person name="Zhao L."/>
            <person name="Hu C.X."/>
            <person name="Zhou Y.K."/>
            <person name="Han B.P."/>
            <person name="Song L.R."/>
            <person name="Shu W.S."/>
        </authorList>
    </citation>
    <scope>NUCLEOTIDE SEQUENCE [LARGE SCALE GENOMIC DNA]</scope>
    <source>
        <strain evidence="1 2">FACHB-391</strain>
    </source>
</reference>